<dbReference type="EMBL" id="CAOF01000162">
    <property type="protein sequence ID" value="CCO48880.1"/>
    <property type="molecule type" value="Genomic_DNA"/>
</dbReference>
<dbReference type="InterPro" id="IPR050836">
    <property type="entry name" value="SDS22/Internalin_LRR"/>
</dbReference>
<feature type="chain" id="PRO_5043315435" description="Leucine-rich repeat protein" evidence="3">
    <location>
        <begin position="20"/>
        <end position="504"/>
    </location>
</feature>
<dbReference type="RefSeq" id="WP_022613206.1">
    <property type="nucleotide sequence ID" value="NZ_LK391965.1"/>
</dbReference>
<keyword evidence="1" id="KW-0433">Leucine-rich repeat</keyword>
<keyword evidence="2" id="KW-0677">Repeat</keyword>
<reference evidence="4 5" key="1">
    <citation type="journal article" date="2013" name="ISME J.">
        <title>Comparative genomics of pathogenic lineages of Vibrio nigripulchritudo identifies virulence-associated traits.</title>
        <authorList>
            <person name="Goudenege D."/>
            <person name="Labreuche Y."/>
            <person name="Krin E."/>
            <person name="Ansquer D."/>
            <person name="Mangenot S."/>
            <person name="Calteau A."/>
            <person name="Medigue C."/>
            <person name="Mazel D."/>
            <person name="Polz M.F."/>
            <person name="Le Roux F."/>
        </authorList>
    </citation>
    <scope>NUCLEOTIDE SEQUENCE [LARGE SCALE GENOMIC DNA]</scope>
    <source>
        <strain evidence="4 5">SOn1</strain>
    </source>
</reference>
<dbReference type="SUPFAM" id="SSF52058">
    <property type="entry name" value="L domain-like"/>
    <property type="match status" value="1"/>
</dbReference>
<sequence length="504" mass="58316">MIKIWLISLFVFCSPPLSAYETEERQRILSYSPEAERFVEIHKSYRGYSYVLEEGKRISYLPESESKIDNSAVVRMFKKASFNNGKYRSFYTYRTYQNHAVVNENGNIIQLVLRVIPKENINHNELMDFISSLQNLEYLSIEFNNERIRELNLTKLEELKQIRLYDLDDGIISLPVNSDLEIFKLFSRKDVKINNIKNQKNLRASDLTGALLKFSDFENLNNLEVLDLSYSRDQIHDNDVIFNVSKLSKLRVLFLPTGKNIKSTGLKNLDNLKKLGLGANNNYSDNIIPKNVEHLYGGGKINRKIPNLSRNKKLKRLMLRNTSLKDLEGLSDLTDLEEVIIDESKLESLGGLKNLPSLKTLTIHYGNLKTIGNIHSLDSLEEMELEYHQFENLDGLKNLPSLKTLKIDGGTINKLERLEGVDKLRKLVLLNQNITKVENIDHFKNLKYVSYRGNPIEELDFKNIENLAYCKVDISETKFYDSMSDVDKKKLKNLHRKGNLNGRQ</sequence>
<gene>
    <name evidence="4" type="ORF">VIBNISOn1_680010</name>
</gene>
<evidence type="ECO:0000256" key="1">
    <source>
        <dbReference type="ARBA" id="ARBA00022614"/>
    </source>
</evidence>
<dbReference type="Gene3D" id="3.80.10.10">
    <property type="entry name" value="Ribonuclease Inhibitor"/>
    <property type="match status" value="1"/>
</dbReference>
<dbReference type="PANTHER" id="PTHR46652">
    <property type="entry name" value="LEUCINE-RICH REPEAT AND IQ DOMAIN-CONTAINING PROTEIN 1-RELATED"/>
    <property type="match status" value="1"/>
</dbReference>
<comment type="caution">
    <text evidence="4">The sequence shown here is derived from an EMBL/GenBank/DDBJ whole genome shotgun (WGS) entry which is preliminary data.</text>
</comment>
<dbReference type="InterPro" id="IPR032675">
    <property type="entry name" value="LRR_dom_sf"/>
</dbReference>
<evidence type="ECO:0000256" key="3">
    <source>
        <dbReference type="SAM" id="SignalP"/>
    </source>
</evidence>
<evidence type="ECO:0000256" key="2">
    <source>
        <dbReference type="ARBA" id="ARBA00022737"/>
    </source>
</evidence>
<proteinExistence type="predicted"/>
<feature type="signal peptide" evidence="3">
    <location>
        <begin position="1"/>
        <end position="19"/>
    </location>
</feature>
<dbReference type="AlphaFoldDB" id="A0AAV2VVV7"/>
<organism evidence="4 5">
    <name type="scientific">Vibrio nigripulchritudo SOn1</name>
    <dbReference type="NCBI Taxonomy" id="1238450"/>
    <lineage>
        <taxon>Bacteria</taxon>
        <taxon>Pseudomonadati</taxon>
        <taxon>Pseudomonadota</taxon>
        <taxon>Gammaproteobacteria</taxon>
        <taxon>Vibrionales</taxon>
        <taxon>Vibrionaceae</taxon>
        <taxon>Vibrio</taxon>
    </lineage>
</organism>
<protein>
    <recommendedName>
        <fullName evidence="6">Leucine-rich repeat protein</fullName>
    </recommendedName>
</protein>
<dbReference type="Proteomes" id="UP000018211">
    <property type="component" value="Unassembled WGS sequence"/>
</dbReference>
<accession>A0AAV2VVV7</accession>
<evidence type="ECO:0000313" key="5">
    <source>
        <dbReference type="Proteomes" id="UP000018211"/>
    </source>
</evidence>
<evidence type="ECO:0008006" key="6">
    <source>
        <dbReference type="Google" id="ProtNLM"/>
    </source>
</evidence>
<name>A0AAV2VVV7_9VIBR</name>
<evidence type="ECO:0000313" key="4">
    <source>
        <dbReference type="EMBL" id="CCO48880.1"/>
    </source>
</evidence>
<keyword evidence="3" id="KW-0732">Signal</keyword>
<dbReference type="PANTHER" id="PTHR46652:SF8">
    <property type="entry name" value="LEUCINE RICH REPEAT CONTAINING 23"/>
    <property type="match status" value="1"/>
</dbReference>